<keyword evidence="3" id="KW-1185">Reference proteome</keyword>
<gene>
    <name evidence="2" type="ORF">Mal52_09290</name>
</gene>
<feature type="region of interest" description="Disordered" evidence="1">
    <location>
        <begin position="1"/>
        <end position="37"/>
    </location>
</feature>
<reference evidence="2 3" key="1">
    <citation type="submission" date="2019-02" db="EMBL/GenBank/DDBJ databases">
        <title>Deep-cultivation of Planctomycetes and their phenomic and genomic characterization uncovers novel biology.</title>
        <authorList>
            <person name="Wiegand S."/>
            <person name="Jogler M."/>
            <person name="Boedeker C."/>
            <person name="Pinto D."/>
            <person name="Vollmers J."/>
            <person name="Rivas-Marin E."/>
            <person name="Kohn T."/>
            <person name="Peeters S.H."/>
            <person name="Heuer A."/>
            <person name="Rast P."/>
            <person name="Oberbeckmann S."/>
            <person name="Bunk B."/>
            <person name="Jeske O."/>
            <person name="Meyerdierks A."/>
            <person name="Storesund J.E."/>
            <person name="Kallscheuer N."/>
            <person name="Luecker S."/>
            <person name="Lage O.M."/>
            <person name="Pohl T."/>
            <person name="Merkel B.J."/>
            <person name="Hornburger P."/>
            <person name="Mueller R.-W."/>
            <person name="Bruemmer F."/>
            <person name="Labrenz M."/>
            <person name="Spormann A.M."/>
            <person name="Op den Camp H."/>
            <person name="Overmann J."/>
            <person name="Amann R."/>
            <person name="Jetten M.S.M."/>
            <person name="Mascher T."/>
            <person name="Medema M.H."/>
            <person name="Devos D.P."/>
            <person name="Kaster A.-K."/>
            <person name="Ovreas L."/>
            <person name="Rohde M."/>
            <person name="Galperin M.Y."/>
            <person name="Jogler C."/>
        </authorList>
    </citation>
    <scope>NUCLEOTIDE SEQUENCE [LARGE SCALE GENOMIC DNA]</scope>
    <source>
        <strain evidence="2 3">Mal52</strain>
    </source>
</reference>
<name>A0A517ZJ12_9PLAN</name>
<dbReference type="Proteomes" id="UP000319383">
    <property type="component" value="Chromosome"/>
</dbReference>
<dbReference type="EMBL" id="CP036276">
    <property type="protein sequence ID" value="QDU42468.1"/>
    <property type="molecule type" value="Genomic_DNA"/>
</dbReference>
<evidence type="ECO:0000313" key="2">
    <source>
        <dbReference type="EMBL" id="QDU42468.1"/>
    </source>
</evidence>
<evidence type="ECO:0000256" key="1">
    <source>
        <dbReference type="SAM" id="MobiDB-lite"/>
    </source>
</evidence>
<sequence>MTHRPSGRQTKCDQSRADVTQVESERDVSNSPLIRRF</sequence>
<dbReference type="KEGG" id="sdyn:Mal52_09290"/>
<proteinExistence type="predicted"/>
<dbReference type="AlphaFoldDB" id="A0A517ZJ12"/>
<evidence type="ECO:0000313" key="3">
    <source>
        <dbReference type="Proteomes" id="UP000319383"/>
    </source>
</evidence>
<protein>
    <submittedName>
        <fullName evidence="2">Uncharacterized protein</fullName>
    </submittedName>
</protein>
<organism evidence="2 3">
    <name type="scientific">Symmachiella dynata</name>
    <dbReference type="NCBI Taxonomy" id="2527995"/>
    <lineage>
        <taxon>Bacteria</taxon>
        <taxon>Pseudomonadati</taxon>
        <taxon>Planctomycetota</taxon>
        <taxon>Planctomycetia</taxon>
        <taxon>Planctomycetales</taxon>
        <taxon>Planctomycetaceae</taxon>
        <taxon>Symmachiella</taxon>
    </lineage>
</organism>
<accession>A0A517ZJ12</accession>